<dbReference type="SUPFAM" id="SSF52833">
    <property type="entry name" value="Thioredoxin-like"/>
    <property type="match status" value="1"/>
</dbReference>
<feature type="transmembrane region" description="Helical" evidence="1">
    <location>
        <begin position="195"/>
        <end position="215"/>
    </location>
</feature>
<evidence type="ECO:0000313" key="4">
    <source>
        <dbReference type="Proteomes" id="UP000886786"/>
    </source>
</evidence>
<protein>
    <recommendedName>
        <fullName evidence="5">Cytochrome c biogenesis protein</fullName>
    </recommendedName>
</protein>
<keyword evidence="1" id="KW-0812">Transmembrane</keyword>
<sequence>MKKVILGLFLFLLIPFGAKAEVVVNLFYGDTCGFCHQERLYLDSLERQFGDNIRINEYEVWNNSSNNNLMLKVRDKLNDKGDGVPYTVIGNMTFTGISEEIKDEIRTTILDNLKYPKVDIVSYIKNGEDIPSDLTLDEDRVLDLPVLGEVNLDETSPWLLSFAMGVMDAFNPCSIWIIVVLLGLLLAVYDKKKRFRLGLAFVIISSLVYLIFMLTNVNMVIGEVPLMVLRFGVSVVLIIAGALFIDSFMKFEKKDKSYLGRLQALTDKKEMPIFVIIMAALAMVISTVQIAGSGGMPVLFEVMADINGLSGVTYALAIFNYIISFFLISLALMFIMTKLIDRLVMNTTLRAYSRLIGGVLILLAVAFLIFFPEVLRFVA</sequence>
<feature type="transmembrane region" description="Helical" evidence="1">
    <location>
        <begin position="227"/>
        <end position="249"/>
    </location>
</feature>
<feature type="transmembrane region" description="Helical" evidence="1">
    <location>
        <begin position="270"/>
        <end position="292"/>
    </location>
</feature>
<dbReference type="InterPro" id="IPR036249">
    <property type="entry name" value="Thioredoxin-like_sf"/>
</dbReference>
<dbReference type="AlphaFoldDB" id="A0A9D0ZQU1"/>
<evidence type="ECO:0000313" key="3">
    <source>
        <dbReference type="EMBL" id="HIQ90959.1"/>
    </source>
</evidence>
<proteinExistence type="predicted"/>
<reference evidence="3" key="2">
    <citation type="journal article" date="2021" name="PeerJ">
        <title>Extensive microbial diversity within the chicken gut microbiome revealed by metagenomics and culture.</title>
        <authorList>
            <person name="Gilroy R."/>
            <person name="Ravi A."/>
            <person name="Getino M."/>
            <person name="Pursley I."/>
            <person name="Horton D.L."/>
            <person name="Alikhan N.F."/>
            <person name="Baker D."/>
            <person name="Gharbi K."/>
            <person name="Hall N."/>
            <person name="Watson M."/>
            <person name="Adriaenssens E.M."/>
            <person name="Foster-Nyarko E."/>
            <person name="Jarju S."/>
            <person name="Secka A."/>
            <person name="Antonio M."/>
            <person name="Oren A."/>
            <person name="Chaudhuri R.R."/>
            <person name="La Ragione R."/>
            <person name="Hildebrand F."/>
            <person name="Pallen M.J."/>
        </authorList>
    </citation>
    <scope>NUCLEOTIDE SEQUENCE</scope>
    <source>
        <strain evidence="3">CHK147-3167</strain>
    </source>
</reference>
<accession>A0A9D0ZQU1</accession>
<feature type="chain" id="PRO_5039643577" description="Cytochrome c biogenesis protein" evidence="2">
    <location>
        <begin position="21"/>
        <end position="379"/>
    </location>
</feature>
<comment type="caution">
    <text evidence="3">The sequence shown here is derived from an EMBL/GenBank/DDBJ whole genome shotgun (WGS) entry which is preliminary data.</text>
</comment>
<evidence type="ECO:0008006" key="5">
    <source>
        <dbReference type="Google" id="ProtNLM"/>
    </source>
</evidence>
<name>A0A9D0ZQU1_9FIRM</name>
<evidence type="ECO:0000256" key="2">
    <source>
        <dbReference type="SAM" id="SignalP"/>
    </source>
</evidence>
<feature type="transmembrane region" description="Helical" evidence="1">
    <location>
        <begin position="169"/>
        <end position="188"/>
    </location>
</feature>
<feature type="transmembrane region" description="Helical" evidence="1">
    <location>
        <begin position="312"/>
        <end position="335"/>
    </location>
</feature>
<keyword evidence="1" id="KW-0472">Membrane</keyword>
<keyword evidence="1" id="KW-1133">Transmembrane helix</keyword>
<organism evidence="3 4">
    <name type="scientific">Candidatus Coprosoma intestinipullorum</name>
    <dbReference type="NCBI Taxonomy" id="2840752"/>
    <lineage>
        <taxon>Bacteria</taxon>
        <taxon>Bacillati</taxon>
        <taxon>Bacillota</taxon>
        <taxon>Bacillota incertae sedis</taxon>
        <taxon>Candidatus Coprosoma</taxon>
    </lineage>
</organism>
<feature type="signal peptide" evidence="2">
    <location>
        <begin position="1"/>
        <end position="20"/>
    </location>
</feature>
<dbReference type="EMBL" id="DVFV01000092">
    <property type="protein sequence ID" value="HIQ90959.1"/>
    <property type="molecule type" value="Genomic_DNA"/>
</dbReference>
<dbReference type="Gene3D" id="3.40.30.10">
    <property type="entry name" value="Glutaredoxin"/>
    <property type="match status" value="1"/>
</dbReference>
<keyword evidence="2" id="KW-0732">Signal</keyword>
<gene>
    <name evidence="3" type="ORF">IAB27_04990</name>
</gene>
<dbReference type="Proteomes" id="UP000886786">
    <property type="component" value="Unassembled WGS sequence"/>
</dbReference>
<feature type="transmembrane region" description="Helical" evidence="1">
    <location>
        <begin position="355"/>
        <end position="375"/>
    </location>
</feature>
<evidence type="ECO:0000256" key="1">
    <source>
        <dbReference type="SAM" id="Phobius"/>
    </source>
</evidence>
<reference evidence="3" key="1">
    <citation type="submission" date="2020-10" db="EMBL/GenBank/DDBJ databases">
        <authorList>
            <person name="Gilroy R."/>
        </authorList>
    </citation>
    <scope>NUCLEOTIDE SEQUENCE</scope>
    <source>
        <strain evidence="3">CHK147-3167</strain>
    </source>
</reference>